<protein>
    <submittedName>
        <fullName evidence="2">POP1 domain-containing protein</fullName>
    </submittedName>
</protein>
<evidence type="ECO:0000313" key="2">
    <source>
        <dbReference type="WBParaSite" id="L893_g4377.t1"/>
    </source>
</evidence>
<organism evidence="1 2">
    <name type="scientific">Steinernema glaseri</name>
    <dbReference type="NCBI Taxonomy" id="37863"/>
    <lineage>
        <taxon>Eukaryota</taxon>
        <taxon>Metazoa</taxon>
        <taxon>Ecdysozoa</taxon>
        <taxon>Nematoda</taxon>
        <taxon>Chromadorea</taxon>
        <taxon>Rhabditida</taxon>
        <taxon>Tylenchina</taxon>
        <taxon>Panagrolaimomorpha</taxon>
        <taxon>Strongyloidoidea</taxon>
        <taxon>Steinernematidae</taxon>
        <taxon>Steinernema</taxon>
    </lineage>
</organism>
<name>A0A1I8ADM9_9BILA</name>
<proteinExistence type="predicted"/>
<accession>A0A1I8ADM9</accession>
<dbReference type="Proteomes" id="UP000095287">
    <property type="component" value="Unplaced"/>
</dbReference>
<dbReference type="WBParaSite" id="L893_g4377.t1">
    <property type="protein sequence ID" value="L893_g4377.t1"/>
    <property type="gene ID" value="L893_g4377"/>
</dbReference>
<keyword evidence="1" id="KW-1185">Reference proteome</keyword>
<evidence type="ECO:0000313" key="1">
    <source>
        <dbReference type="Proteomes" id="UP000095287"/>
    </source>
</evidence>
<dbReference type="AlphaFoldDB" id="A0A1I8ADM9"/>
<reference evidence="2" key="1">
    <citation type="submission" date="2016-11" db="UniProtKB">
        <authorList>
            <consortium name="WormBaseParasite"/>
        </authorList>
    </citation>
    <scope>IDENTIFICATION</scope>
</reference>
<sequence length="84" mass="9649">MLRVEETLFGATLLKSDGCSDADVWRHAVCVGKLSRHNLSRKLSAVCPGEELKDEPSDYDVRLLYRSLSVHWRHFLHDALTKRL</sequence>